<dbReference type="RefSeq" id="WP_051437494.1">
    <property type="nucleotide sequence ID" value="NZ_JACXXH010000006.1"/>
</dbReference>
<dbReference type="EMBL" id="JACXXH010000006">
    <property type="protein sequence ID" value="MBD3864174.1"/>
    <property type="molecule type" value="Genomic_DNA"/>
</dbReference>
<keyword evidence="3 6" id="KW-0812">Transmembrane</keyword>
<accession>A0ABR8LYH9</accession>
<dbReference type="InterPro" id="IPR006214">
    <property type="entry name" value="Bax_inhibitor_1-related"/>
</dbReference>
<evidence type="ECO:0000256" key="6">
    <source>
        <dbReference type="RuleBase" id="RU004379"/>
    </source>
</evidence>
<evidence type="ECO:0000256" key="4">
    <source>
        <dbReference type="ARBA" id="ARBA00022989"/>
    </source>
</evidence>
<evidence type="ECO:0000256" key="5">
    <source>
        <dbReference type="ARBA" id="ARBA00023136"/>
    </source>
</evidence>
<sequence length="242" mass="26783">MENNFENSFENYQGNTLVNVASEADRVAFYKKTYGHVAGGVLVFVLFEYLLLQSQTVIEFMLSMTEGYKWLLLLGGFMLVTTYAESTAMKTADKNKQYLAYGVYILAQAVIFVPMIYIAAFYMDSGPDILQQAALVTLALFTGLTAVVMMTKTDFSFLKAGLTIGGFIALGLIVAGSLFGGFTLGLWFSVGMCLLAGGSILYQTSQIKDKYTTEDYIPAALGLFASLMLLFWYILRIFMSRD</sequence>
<evidence type="ECO:0000313" key="7">
    <source>
        <dbReference type="EMBL" id="MBD3864174.1"/>
    </source>
</evidence>
<evidence type="ECO:0000256" key="2">
    <source>
        <dbReference type="ARBA" id="ARBA00010350"/>
    </source>
</evidence>
<keyword evidence="4 6" id="KW-1133">Transmembrane helix</keyword>
<feature type="transmembrane region" description="Helical" evidence="6">
    <location>
        <begin position="98"/>
        <end position="123"/>
    </location>
</feature>
<evidence type="ECO:0000313" key="8">
    <source>
        <dbReference type="Proteomes" id="UP000627521"/>
    </source>
</evidence>
<gene>
    <name evidence="7" type="ORF">IEG06_11990</name>
</gene>
<keyword evidence="8" id="KW-1185">Reference proteome</keyword>
<dbReference type="Proteomes" id="UP000627521">
    <property type="component" value="Unassembled WGS sequence"/>
</dbReference>
<comment type="caution">
    <text evidence="7">The sequence shown here is derived from an EMBL/GenBank/DDBJ whole genome shotgun (WGS) entry which is preliminary data.</text>
</comment>
<feature type="transmembrane region" description="Helical" evidence="6">
    <location>
        <begin position="67"/>
        <end position="86"/>
    </location>
</feature>
<reference evidence="7 8" key="1">
    <citation type="submission" date="2020-09" db="EMBL/GenBank/DDBJ databases">
        <title>Bacillus nautilus sp. nov., Chryseoglobus crepusculi sp. nov, and Psychrobacter noctis sp. nov., isolated from deep-sea sponges from the equatorial Atlantic.</title>
        <authorList>
            <person name="Stennett H.L."/>
            <person name="Williams S.E."/>
        </authorList>
    </citation>
    <scope>NUCLEOTIDE SEQUENCE [LARGE SCALE GENOMIC DNA]</scope>
    <source>
        <strain evidence="7 8">28M-24</strain>
    </source>
</reference>
<comment type="similarity">
    <text evidence="2 6">Belongs to the BI1 family.</text>
</comment>
<protein>
    <submittedName>
        <fullName evidence="7">US12 family protein</fullName>
    </submittedName>
</protein>
<name>A0ABR8LYH9_9FLAO</name>
<feature type="transmembrane region" description="Helical" evidence="6">
    <location>
        <begin position="185"/>
        <end position="204"/>
    </location>
</feature>
<feature type="transmembrane region" description="Helical" evidence="6">
    <location>
        <begin position="34"/>
        <end position="52"/>
    </location>
</feature>
<feature type="transmembrane region" description="Helical" evidence="6">
    <location>
        <begin position="157"/>
        <end position="179"/>
    </location>
</feature>
<feature type="transmembrane region" description="Helical" evidence="6">
    <location>
        <begin position="216"/>
        <end position="235"/>
    </location>
</feature>
<organism evidence="7 8">
    <name type="scientific">Olleya marilimosa</name>
    <dbReference type="NCBI Taxonomy" id="272164"/>
    <lineage>
        <taxon>Bacteria</taxon>
        <taxon>Pseudomonadati</taxon>
        <taxon>Bacteroidota</taxon>
        <taxon>Flavobacteriia</taxon>
        <taxon>Flavobacteriales</taxon>
        <taxon>Flavobacteriaceae</taxon>
    </lineage>
</organism>
<comment type="subcellular location">
    <subcellularLocation>
        <location evidence="1">Membrane</location>
        <topology evidence="1">Multi-pass membrane protein</topology>
    </subcellularLocation>
</comment>
<dbReference type="Pfam" id="PF01027">
    <property type="entry name" value="Bax1-I"/>
    <property type="match status" value="1"/>
</dbReference>
<keyword evidence="5 6" id="KW-0472">Membrane</keyword>
<dbReference type="PANTHER" id="PTHR23291">
    <property type="entry name" value="BAX INHIBITOR-RELATED"/>
    <property type="match status" value="1"/>
</dbReference>
<dbReference type="PANTHER" id="PTHR23291:SF50">
    <property type="entry name" value="PROTEIN LIFEGUARD 4"/>
    <property type="match status" value="1"/>
</dbReference>
<evidence type="ECO:0000256" key="3">
    <source>
        <dbReference type="ARBA" id="ARBA00022692"/>
    </source>
</evidence>
<feature type="transmembrane region" description="Helical" evidence="6">
    <location>
        <begin position="129"/>
        <end position="150"/>
    </location>
</feature>
<evidence type="ECO:0000256" key="1">
    <source>
        <dbReference type="ARBA" id="ARBA00004141"/>
    </source>
</evidence>
<proteinExistence type="inferred from homology"/>